<evidence type="ECO:0000256" key="11">
    <source>
        <dbReference type="ARBA" id="ARBA00022958"/>
    </source>
</evidence>
<dbReference type="Pfam" id="PF01699">
    <property type="entry name" value="Na_Ca_ex"/>
    <property type="match status" value="1"/>
</dbReference>
<keyword evidence="7 18" id="KW-0812">Transmembrane</keyword>
<gene>
    <name evidence="20" type="ORF">OCBIM_22021325mg</name>
</gene>
<dbReference type="GO" id="GO:0006874">
    <property type="term" value="P:intracellular calcium ion homeostasis"/>
    <property type="evidence" value="ECO:0007669"/>
    <property type="project" value="TreeGrafter"/>
</dbReference>
<dbReference type="OrthoDB" id="2127281at2759"/>
<dbReference type="GO" id="GO:0015293">
    <property type="term" value="F:symporter activity"/>
    <property type="evidence" value="ECO:0007669"/>
    <property type="project" value="UniProtKB-KW"/>
</dbReference>
<evidence type="ECO:0000256" key="4">
    <source>
        <dbReference type="ARBA" id="ARBA00022449"/>
    </source>
</evidence>
<evidence type="ECO:0000256" key="2">
    <source>
        <dbReference type="ARBA" id="ARBA00005364"/>
    </source>
</evidence>
<evidence type="ECO:0000256" key="1">
    <source>
        <dbReference type="ARBA" id="ARBA00004141"/>
    </source>
</evidence>
<feature type="compositionally biased region" description="Low complexity" evidence="17">
    <location>
        <begin position="89"/>
        <end position="102"/>
    </location>
</feature>
<feature type="transmembrane region" description="Helical" evidence="18">
    <location>
        <begin position="268"/>
        <end position="287"/>
    </location>
</feature>
<keyword evidence="10" id="KW-0769">Symport</keyword>
<dbReference type="PANTHER" id="PTHR10846">
    <property type="entry name" value="SODIUM/POTASSIUM/CALCIUM EXCHANGER"/>
    <property type="match status" value="1"/>
</dbReference>
<evidence type="ECO:0000256" key="6">
    <source>
        <dbReference type="ARBA" id="ARBA00022568"/>
    </source>
</evidence>
<organism evidence="20">
    <name type="scientific">Octopus bimaculoides</name>
    <name type="common">California two-spotted octopus</name>
    <dbReference type="NCBI Taxonomy" id="37653"/>
    <lineage>
        <taxon>Eukaryota</taxon>
        <taxon>Metazoa</taxon>
        <taxon>Spiralia</taxon>
        <taxon>Lophotrochozoa</taxon>
        <taxon>Mollusca</taxon>
        <taxon>Cephalopoda</taxon>
        <taxon>Coleoidea</taxon>
        <taxon>Octopodiformes</taxon>
        <taxon>Octopoda</taxon>
        <taxon>Incirrata</taxon>
        <taxon>Octopodidae</taxon>
        <taxon>Octopus</taxon>
    </lineage>
</organism>
<sequence>MNETINWYESVALLFMYAFYVTIIFFNNPLEVRAYAIIDAILKTDSSGDNEKQFLLDSDENKRVVYTERDAAEVSVEVIPGKNRRKQTGSSNHSSNSSVGSSDMRRWQESIMSSSLESLHVDPLTFPESTWKRCLWLWMLPIKIVLYFTVPDCRRPMCFRFCVCTFIVSIIWIGIFSYLMVWVATLTGDIFEIPDTVIGFTILAMGTSMPDCIASIIVAKDGFLDMAISNTIGSNIFDILIGLGFPWLLQSVVNDNKGVIVYSRGLTYSSLTLLGTVFFFFVSLMLSGWRLTRLLGFIFFGIYTTIIVLSSLYEMNVFGPLNLPACPRKE</sequence>
<dbReference type="InterPro" id="IPR004481">
    <property type="entry name" value="K/Na/Ca-exchanger"/>
</dbReference>
<dbReference type="STRING" id="37653.A0A0L8H6G7"/>
<evidence type="ECO:0000256" key="7">
    <source>
        <dbReference type="ARBA" id="ARBA00022692"/>
    </source>
</evidence>
<comment type="similarity">
    <text evidence="2">Belongs to the Ca(2+):cation antiporter (CaCA) (TC 2.A.19) family. SLC24A subfamily.</text>
</comment>
<evidence type="ECO:0000256" key="8">
    <source>
        <dbReference type="ARBA" id="ARBA00022729"/>
    </source>
</evidence>
<keyword evidence="8" id="KW-0732">Signal</keyword>
<proteinExistence type="inferred from homology"/>
<dbReference type="InterPro" id="IPR004837">
    <property type="entry name" value="NaCa_Exmemb"/>
</dbReference>
<feature type="domain" description="Sodium/calcium exchanger membrane region" evidence="19">
    <location>
        <begin position="163"/>
        <end position="310"/>
    </location>
</feature>
<dbReference type="FunFam" id="1.20.1420.30:FF:000009">
    <property type="entry name" value="sodium/potassium/calcium exchanger 5 isoform X2"/>
    <property type="match status" value="1"/>
</dbReference>
<dbReference type="PRINTS" id="PR01259">
    <property type="entry name" value="NACAEXCHNGR"/>
</dbReference>
<dbReference type="InterPro" id="IPR044880">
    <property type="entry name" value="NCX_ion-bd_dom_sf"/>
</dbReference>
<dbReference type="Gene3D" id="1.20.1420.30">
    <property type="entry name" value="NCX, central ion-binding region"/>
    <property type="match status" value="1"/>
</dbReference>
<keyword evidence="4" id="KW-0050">Antiport</keyword>
<evidence type="ECO:0000256" key="14">
    <source>
        <dbReference type="ARBA" id="ARBA00023065"/>
    </source>
</evidence>
<evidence type="ECO:0000256" key="12">
    <source>
        <dbReference type="ARBA" id="ARBA00022989"/>
    </source>
</evidence>
<dbReference type="KEGG" id="obi:106872531"/>
<dbReference type="OMA" id="MNETINW"/>
<keyword evidence="5" id="KW-0633">Potassium transport</keyword>
<comment type="subcellular location">
    <subcellularLocation>
        <location evidence="1">Membrane</location>
        <topology evidence="1">Multi-pass membrane protein</topology>
    </subcellularLocation>
</comment>
<evidence type="ECO:0000256" key="15">
    <source>
        <dbReference type="ARBA" id="ARBA00023136"/>
    </source>
</evidence>
<evidence type="ECO:0000313" key="20">
    <source>
        <dbReference type="EMBL" id="KOF84802.1"/>
    </source>
</evidence>
<dbReference type="PANTHER" id="PTHR10846:SF73">
    <property type="entry name" value="SODIUM_CALCIUM EXCHANGER MEMBRANE REGION DOMAIN-CONTAINING PROTEIN"/>
    <property type="match status" value="1"/>
</dbReference>
<evidence type="ECO:0000256" key="5">
    <source>
        <dbReference type="ARBA" id="ARBA00022538"/>
    </source>
</evidence>
<feature type="transmembrane region" description="Helical" evidence="18">
    <location>
        <begin position="7"/>
        <end position="26"/>
    </location>
</feature>
<feature type="transmembrane region" description="Helical" evidence="18">
    <location>
        <begin position="161"/>
        <end position="185"/>
    </location>
</feature>
<keyword evidence="6" id="KW-0109">Calcium transport</keyword>
<feature type="transmembrane region" description="Helical" evidence="18">
    <location>
        <begin position="231"/>
        <end position="248"/>
    </location>
</feature>
<keyword evidence="3" id="KW-0813">Transport</keyword>
<evidence type="ECO:0000256" key="18">
    <source>
        <dbReference type="SAM" id="Phobius"/>
    </source>
</evidence>
<evidence type="ECO:0000256" key="16">
    <source>
        <dbReference type="ARBA" id="ARBA00023201"/>
    </source>
</evidence>
<keyword evidence="11" id="KW-0630">Potassium</keyword>
<evidence type="ECO:0000256" key="17">
    <source>
        <dbReference type="SAM" id="MobiDB-lite"/>
    </source>
</evidence>
<evidence type="ECO:0000256" key="13">
    <source>
        <dbReference type="ARBA" id="ARBA00023053"/>
    </source>
</evidence>
<feature type="transmembrane region" description="Helical" evidence="18">
    <location>
        <begin position="197"/>
        <end position="219"/>
    </location>
</feature>
<dbReference type="InterPro" id="IPR004836">
    <property type="entry name" value="Na_Ca_Ex"/>
</dbReference>
<evidence type="ECO:0000256" key="10">
    <source>
        <dbReference type="ARBA" id="ARBA00022847"/>
    </source>
</evidence>
<feature type="transmembrane region" description="Helical" evidence="18">
    <location>
        <begin position="294"/>
        <end position="313"/>
    </location>
</feature>
<name>A0A0L8H6G7_OCTBM</name>
<keyword evidence="16" id="KW-0739">Sodium transport</keyword>
<dbReference type="GO" id="GO:0008273">
    <property type="term" value="F:calcium, potassium:sodium antiporter activity"/>
    <property type="evidence" value="ECO:0007669"/>
    <property type="project" value="TreeGrafter"/>
</dbReference>
<keyword evidence="13" id="KW-0915">Sodium</keyword>
<evidence type="ECO:0000256" key="3">
    <source>
        <dbReference type="ARBA" id="ARBA00022448"/>
    </source>
</evidence>
<keyword evidence="15 18" id="KW-0472">Membrane</keyword>
<dbReference type="EMBL" id="KQ419030">
    <property type="protein sequence ID" value="KOF84802.1"/>
    <property type="molecule type" value="Genomic_DNA"/>
</dbReference>
<protein>
    <recommendedName>
        <fullName evidence="19">Sodium/calcium exchanger membrane region domain-containing protein</fullName>
    </recommendedName>
</protein>
<keyword evidence="9" id="KW-0106">Calcium</keyword>
<accession>A0A0L8H6G7</accession>
<dbReference type="GO" id="GO:0005886">
    <property type="term" value="C:plasma membrane"/>
    <property type="evidence" value="ECO:0007669"/>
    <property type="project" value="TreeGrafter"/>
</dbReference>
<keyword evidence="12 18" id="KW-1133">Transmembrane helix</keyword>
<feature type="region of interest" description="Disordered" evidence="17">
    <location>
        <begin position="83"/>
        <end position="104"/>
    </location>
</feature>
<dbReference type="GO" id="GO:0005262">
    <property type="term" value="F:calcium channel activity"/>
    <property type="evidence" value="ECO:0007669"/>
    <property type="project" value="TreeGrafter"/>
</dbReference>
<keyword evidence="14" id="KW-0406">Ion transport</keyword>
<evidence type="ECO:0000256" key="9">
    <source>
        <dbReference type="ARBA" id="ARBA00022837"/>
    </source>
</evidence>
<reference evidence="20" key="1">
    <citation type="submission" date="2015-07" db="EMBL/GenBank/DDBJ databases">
        <title>MeaNS - Measles Nucleotide Surveillance Program.</title>
        <authorList>
            <person name="Tran T."/>
            <person name="Druce J."/>
        </authorList>
    </citation>
    <scope>NUCLEOTIDE SEQUENCE</scope>
    <source>
        <strain evidence="20">UCB-OBI-ISO-001</strain>
        <tissue evidence="20">Gonad</tissue>
    </source>
</reference>
<evidence type="ECO:0000259" key="19">
    <source>
        <dbReference type="Pfam" id="PF01699"/>
    </source>
</evidence>
<dbReference type="AlphaFoldDB" id="A0A0L8H6G7"/>